<comment type="caution">
    <text evidence="7">The sequence shown here is derived from an EMBL/GenBank/DDBJ whole genome shotgun (WGS) entry which is preliminary data.</text>
</comment>
<feature type="signal peptide" evidence="5">
    <location>
        <begin position="1"/>
        <end position="17"/>
    </location>
</feature>
<keyword evidence="3" id="KW-0378">Hydrolase</keyword>
<protein>
    <recommendedName>
        <fullName evidence="6">Carboxylesterase type B domain-containing protein</fullName>
    </recommendedName>
</protein>
<dbReference type="Pfam" id="PF00135">
    <property type="entry name" value="COesterase"/>
    <property type="match status" value="1"/>
</dbReference>
<dbReference type="InterPro" id="IPR029058">
    <property type="entry name" value="AB_hydrolase_fold"/>
</dbReference>
<dbReference type="Gene3D" id="3.40.50.1820">
    <property type="entry name" value="alpha/beta hydrolase"/>
    <property type="match status" value="1"/>
</dbReference>
<dbReference type="Proteomes" id="UP001321473">
    <property type="component" value="Unassembled WGS sequence"/>
</dbReference>
<gene>
    <name evidence="7" type="ORF">V5799_011977</name>
</gene>
<keyword evidence="5" id="KW-0732">Signal</keyword>
<keyword evidence="4" id="KW-0325">Glycoprotein</keyword>
<dbReference type="GO" id="GO:0019695">
    <property type="term" value="P:choline metabolic process"/>
    <property type="evidence" value="ECO:0007669"/>
    <property type="project" value="TreeGrafter"/>
</dbReference>
<evidence type="ECO:0000313" key="8">
    <source>
        <dbReference type="Proteomes" id="UP001321473"/>
    </source>
</evidence>
<dbReference type="InterPro" id="IPR002018">
    <property type="entry name" value="CarbesteraseB"/>
</dbReference>
<dbReference type="PANTHER" id="PTHR43918:SF4">
    <property type="entry name" value="CARBOXYLIC ESTER HYDROLASE"/>
    <property type="match status" value="1"/>
</dbReference>
<feature type="domain" description="Carboxylesterase type B" evidence="6">
    <location>
        <begin position="24"/>
        <end position="331"/>
    </location>
</feature>
<accession>A0AAQ4EFA7</accession>
<reference evidence="7 8" key="1">
    <citation type="journal article" date="2023" name="Arcadia Sci">
        <title>De novo assembly of a long-read Amblyomma americanum tick genome.</title>
        <authorList>
            <person name="Chou S."/>
            <person name="Poskanzer K.E."/>
            <person name="Rollins M."/>
            <person name="Thuy-Boun P.S."/>
        </authorList>
    </citation>
    <scope>NUCLEOTIDE SEQUENCE [LARGE SCALE GENOMIC DNA]</scope>
    <source>
        <strain evidence="7">F_SG_1</strain>
        <tissue evidence="7">Salivary glands</tissue>
    </source>
</reference>
<dbReference type="EMBL" id="JARKHS020016830">
    <property type="protein sequence ID" value="KAK8773495.1"/>
    <property type="molecule type" value="Genomic_DNA"/>
</dbReference>
<dbReference type="GO" id="GO:0006581">
    <property type="term" value="P:acetylcholine catabolic process"/>
    <property type="evidence" value="ECO:0007669"/>
    <property type="project" value="TreeGrafter"/>
</dbReference>
<dbReference type="InterPro" id="IPR050654">
    <property type="entry name" value="AChE-related_enzymes"/>
</dbReference>
<name>A0AAQ4EFA7_AMBAM</name>
<keyword evidence="8" id="KW-1185">Reference proteome</keyword>
<dbReference type="GO" id="GO:0003990">
    <property type="term" value="F:acetylcholinesterase activity"/>
    <property type="evidence" value="ECO:0007669"/>
    <property type="project" value="TreeGrafter"/>
</dbReference>
<evidence type="ECO:0000256" key="3">
    <source>
        <dbReference type="ARBA" id="ARBA00022801"/>
    </source>
</evidence>
<evidence type="ECO:0000259" key="6">
    <source>
        <dbReference type="Pfam" id="PF00135"/>
    </source>
</evidence>
<proteinExistence type="inferred from homology"/>
<sequence length="496" mass="54310">MLIVAVFTLIIARYLSTKNGEVLVRGPFGIVHGSAMSCEGREVHAFRGVPFAEPPLGELRFRDPRVSTAPLDPDTIYDGTRPPAACIQLSDMVDRNAVSSSPCIWTGVRSGDMAEGDAPSWYRGREDCLSLSIWKPPGDCQSSGQRAVIFVVHGHFFQRSHVKNEGRCLAALGDVVVVAPRYRLGVMGFLNAPPEAPGNVGLADLVLAMNWTKTYVQYFCGDATNIVALGHNSGASAVGYLLHNQPIFNVTRAILINETPFTRYFDNTISASSNVATVAKRLRCVSNATMQRVLHCIRNASAVEVLESGVPGHIPVFFPSYNHPLMSFAPYDRGNLSRAVLMLPKNVSADDADDILRSDVLHACPVRFYGKFLSRGFNRISSFVLPRETLLRTEAAGKEAQRQGRDDDLERALGTFLSDHPPGSDDGDRARLSRALVVIWSSFAKAGRLPAVNNASWPRVTGYSFPVVSVTAKALTLLNDSHRDERCQFLEPRLLL</sequence>
<evidence type="ECO:0000256" key="5">
    <source>
        <dbReference type="SAM" id="SignalP"/>
    </source>
</evidence>
<dbReference type="SUPFAM" id="SSF53474">
    <property type="entry name" value="alpha/beta-Hydrolases"/>
    <property type="match status" value="1"/>
</dbReference>
<evidence type="ECO:0000313" key="7">
    <source>
        <dbReference type="EMBL" id="KAK8773495.1"/>
    </source>
</evidence>
<dbReference type="AlphaFoldDB" id="A0AAQ4EFA7"/>
<dbReference type="GO" id="GO:0005615">
    <property type="term" value="C:extracellular space"/>
    <property type="evidence" value="ECO:0007669"/>
    <property type="project" value="TreeGrafter"/>
</dbReference>
<keyword evidence="2" id="KW-0719">Serine esterase</keyword>
<dbReference type="GO" id="GO:0005886">
    <property type="term" value="C:plasma membrane"/>
    <property type="evidence" value="ECO:0007669"/>
    <property type="project" value="TreeGrafter"/>
</dbReference>
<organism evidence="7 8">
    <name type="scientific">Amblyomma americanum</name>
    <name type="common">Lone star tick</name>
    <dbReference type="NCBI Taxonomy" id="6943"/>
    <lineage>
        <taxon>Eukaryota</taxon>
        <taxon>Metazoa</taxon>
        <taxon>Ecdysozoa</taxon>
        <taxon>Arthropoda</taxon>
        <taxon>Chelicerata</taxon>
        <taxon>Arachnida</taxon>
        <taxon>Acari</taxon>
        <taxon>Parasitiformes</taxon>
        <taxon>Ixodida</taxon>
        <taxon>Ixodoidea</taxon>
        <taxon>Ixodidae</taxon>
        <taxon>Amblyomminae</taxon>
        <taxon>Amblyomma</taxon>
    </lineage>
</organism>
<feature type="chain" id="PRO_5042827938" description="Carboxylesterase type B domain-containing protein" evidence="5">
    <location>
        <begin position="18"/>
        <end position="496"/>
    </location>
</feature>
<evidence type="ECO:0000256" key="1">
    <source>
        <dbReference type="ARBA" id="ARBA00005964"/>
    </source>
</evidence>
<comment type="similarity">
    <text evidence="1">Belongs to the type-B carboxylesterase/lipase family.</text>
</comment>
<evidence type="ECO:0000256" key="2">
    <source>
        <dbReference type="ARBA" id="ARBA00022487"/>
    </source>
</evidence>
<dbReference type="PANTHER" id="PTHR43918">
    <property type="entry name" value="ACETYLCHOLINESTERASE"/>
    <property type="match status" value="1"/>
</dbReference>
<evidence type="ECO:0000256" key="4">
    <source>
        <dbReference type="ARBA" id="ARBA00023180"/>
    </source>
</evidence>